<comment type="subcellular location">
    <subcellularLocation>
        <location evidence="1">Nucleus</location>
    </subcellularLocation>
</comment>
<evidence type="ECO:0000256" key="6">
    <source>
        <dbReference type="ARBA" id="ARBA00022839"/>
    </source>
</evidence>
<evidence type="ECO:0000259" key="12">
    <source>
        <dbReference type="PROSITE" id="PS50035"/>
    </source>
</evidence>
<evidence type="ECO:0000256" key="2">
    <source>
        <dbReference type="ARBA" id="ARBA00010205"/>
    </source>
</evidence>
<dbReference type="Pfam" id="PF06087">
    <property type="entry name" value="Tyr-DNA_phospho"/>
    <property type="match status" value="1"/>
</dbReference>
<keyword evidence="4" id="KW-0227">DNA damage</keyword>
<feature type="domain" description="PLD phosphodiesterase" evidence="12">
    <location>
        <begin position="181"/>
        <end position="211"/>
    </location>
</feature>
<evidence type="ECO:0000256" key="11">
    <source>
        <dbReference type="SAM" id="MobiDB-lite"/>
    </source>
</evidence>
<reference evidence="13 14" key="1">
    <citation type="journal article" date="2010" name="Plant Cell">
        <title>The Chlorella variabilis NC64A genome reveals adaptation to photosymbiosis, coevolution with viruses, and cryptic sex.</title>
        <authorList>
            <person name="Blanc G."/>
            <person name="Duncan G."/>
            <person name="Agarkova I."/>
            <person name="Borodovsky M."/>
            <person name="Gurnon J."/>
            <person name="Kuo A."/>
            <person name="Lindquist E."/>
            <person name="Lucas S."/>
            <person name="Pangilinan J."/>
            <person name="Polle J."/>
            <person name="Salamov A."/>
            <person name="Terry A."/>
            <person name="Yamada T."/>
            <person name="Dunigan D.D."/>
            <person name="Grigoriev I.V."/>
            <person name="Claverie J.M."/>
            <person name="Van Etten J.L."/>
        </authorList>
    </citation>
    <scope>NUCLEOTIDE SEQUENCE [LARGE SCALE GENOMIC DNA]</scope>
    <source>
        <strain evidence="13 14">NC64A</strain>
    </source>
</reference>
<gene>
    <name evidence="13" type="ORF">CHLNCDRAFT_143337</name>
</gene>
<name>E1ZA01_CHLVA</name>
<evidence type="ECO:0000256" key="1">
    <source>
        <dbReference type="ARBA" id="ARBA00004123"/>
    </source>
</evidence>
<dbReference type="PROSITE" id="PS50035">
    <property type="entry name" value="PLD"/>
    <property type="match status" value="1"/>
</dbReference>
<evidence type="ECO:0000256" key="7">
    <source>
        <dbReference type="ARBA" id="ARBA00023204"/>
    </source>
</evidence>
<dbReference type="PANTHER" id="PTHR12415:SF0">
    <property type="entry name" value="TYROSYL-DNA PHOSPHODIESTERASE 1"/>
    <property type="match status" value="1"/>
</dbReference>
<dbReference type="InParanoid" id="E1ZA01"/>
<dbReference type="RefSeq" id="XP_005849969.1">
    <property type="nucleotide sequence ID" value="XM_005849907.1"/>
</dbReference>
<evidence type="ECO:0000256" key="4">
    <source>
        <dbReference type="ARBA" id="ARBA00022763"/>
    </source>
</evidence>
<dbReference type="GO" id="GO:0003690">
    <property type="term" value="F:double-stranded DNA binding"/>
    <property type="evidence" value="ECO:0007669"/>
    <property type="project" value="TreeGrafter"/>
</dbReference>
<dbReference type="STRING" id="554065.E1ZA01"/>
<organism evidence="14">
    <name type="scientific">Chlorella variabilis</name>
    <name type="common">Green alga</name>
    <dbReference type="NCBI Taxonomy" id="554065"/>
    <lineage>
        <taxon>Eukaryota</taxon>
        <taxon>Viridiplantae</taxon>
        <taxon>Chlorophyta</taxon>
        <taxon>core chlorophytes</taxon>
        <taxon>Trebouxiophyceae</taxon>
        <taxon>Chlorellales</taxon>
        <taxon>Chlorellaceae</taxon>
        <taxon>Chlorella clade</taxon>
        <taxon>Chlorella</taxon>
    </lineage>
</organism>
<dbReference type="GO" id="GO:0006281">
    <property type="term" value="P:DNA repair"/>
    <property type="evidence" value="ECO:0007669"/>
    <property type="project" value="UniProtKB-KW"/>
</dbReference>
<dbReference type="PANTHER" id="PTHR12415">
    <property type="entry name" value="TYROSYL-DNA PHOSPHODIESTERASE 1"/>
    <property type="match status" value="1"/>
</dbReference>
<dbReference type="GeneID" id="17356888"/>
<proteinExistence type="inferred from homology"/>
<accession>E1ZA01</accession>
<dbReference type="GO" id="GO:0005634">
    <property type="term" value="C:nucleus"/>
    <property type="evidence" value="ECO:0007669"/>
    <property type="project" value="UniProtKB-SubCell"/>
</dbReference>
<keyword evidence="7" id="KW-0234">DNA repair</keyword>
<keyword evidence="14" id="KW-1185">Reference proteome</keyword>
<evidence type="ECO:0000256" key="5">
    <source>
        <dbReference type="ARBA" id="ARBA00022801"/>
    </source>
</evidence>
<sequence>MLAAFGGEQGSSVQVVEPATPAAASAAAAGSRQQLGGSEGQEPQAVDATEAAAAAGAGALLPSQPACLDAPMHLMRVRSIPSWANAGFLGASLSSLVCGNIRWILIQNAMLDLPWLLSACPDLHRAERILLVSHRPWLAKKAKVEEGAKPRTLQARERKLADVRALGLEDRASVYEPAIGGHGTNHSKFFLVDYERGMRVIIMSANAVFSDCNNKTQVLFTQDFPRKDEQSPKTSAFEGALEAYIRELRMPCGPTLHLVQLIRSCDFSAARGHLVASVPGRHKGADLHKWGHMRMRAVLCQEAFPARFRGAPLAAQMSSLGLLNERWLVREFRYSLAAGLCEGGTDVLGLPANGPLGLQLVYPTVEEVDD</sequence>
<keyword evidence="8" id="KW-0539">Nucleus</keyword>
<protein>
    <recommendedName>
        <fullName evidence="12">PLD phosphodiesterase domain-containing protein</fullName>
    </recommendedName>
</protein>
<dbReference type="SUPFAM" id="SSF56024">
    <property type="entry name" value="Phospholipase D/nuclease"/>
    <property type="match status" value="2"/>
</dbReference>
<evidence type="ECO:0000256" key="3">
    <source>
        <dbReference type="ARBA" id="ARBA00022722"/>
    </source>
</evidence>
<dbReference type="InterPro" id="IPR010347">
    <property type="entry name" value="Tdp1"/>
</dbReference>
<comment type="similarity">
    <text evidence="2">Belongs to the tyrosyl-DNA phosphodiesterase family.</text>
</comment>
<dbReference type="Gene3D" id="3.30.870.10">
    <property type="entry name" value="Endonuclease Chain A"/>
    <property type="match status" value="2"/>
</dbReference>
<evidence type="ECO:0000256" key="9">
    <source>
        <dbReference type="PIRSR" id="PIRSR610347-1"/>
    </source>
</evidence>
<dbReference type="InterPro" id="IPR001736">
    <property type="entry name" value="PLipase_D/transphosphatidylase"/>
</dbReference>
<feature type="active site" description="Nucleophile" evidence="9">
    <location>
        <position position="186"/>
    </location>
</feature>
<evidence type="ECO:0000313" key="13">
    <source>
        <dbReference type="EMBL" id="EFN57867.1"/>
    </source>
</evidence>
<dbReference type="Proteomes" id="UP000008141">
    <property type="component" value="Unassembled WGS sequence"/>
</dbReference>
<dbReference type="EMBL" id="GL433839">
    <property type="protein sequence ID" value="EFN57867.1"/>
    <property type="molecule type" value="Genomic_DNA"/>
</dbReference>
<dbReference type="CDD" id="cd09122">
    <property type="entry name" value="PLDc_Tdp1_1"/>
    <property type="match status" value="1"/>
</dbReference>
<dbReference type="OrthoDB" id="512391at2759"/>
<dbReference type="GO" id="GO:0004527">
    <property type="term" value="F:exonuclease activity"/>
    <property type="evidence" value="ECO:0007669"/>
    <property type="project" value="UniProtKB-KW"/>
</dbReference>
<dbReference type="AlphaFoldDB" id="E1ZA01"/>
<evidence type="ECO:0000256" key="10">
    <source>
        <dbReference type="PIRSR" id="PIRSR610347-2"/>
    </source>
</evidence>
<dbReference type="GO" id="GO:0017005">
    <property type="term" value="F:3'-tyrosyl-DNA phosphodiesterase activity"/>
    <property type="evidence" value="ECO:0007669"/>
    <property type="project" value="TreeGrafter"/>
</dbReference>
<dbReference type="eggNOG" id="KOG2031">
    <property type="taxonomic scope" value="Eukaryota"/>
</dbReference>
<feature type="binding site" evidence="10">
    <location>
        <position position="188"/>
    </location>
    <ligand>
        <name>substrate</name>
    </ligand>
</feature>
<dbReference type="KEGG" id="cvr:CHLNCDRAFT_143337"/>
<keyword evidence="6" id="KW-0269">Exonuclease</keyword>
<feature type="region of interest" description="Disordered" evidence="11">
    <location>
        <begin position="24"/>
        <end position="46"/>
    </location>
</feature>
<dbReference type="GO" id="GO:0003697">
    <property type="term" value="F:single-stranded DNA binding"/>
    <property type="evidence" value="ECO:0007669"/>
    <property type="project" value="TreeGrafter"/>
</dbReference>
<evidence type="ECO:0000313" key="14">
    <source>
        <dbReference type="Proteomes" id="UP000008141"/>
    </source>
</evidence>
<keyword evidence="3" id="KW-0540">Nuclease</keyword>
<keyword evidence="5" id="KW-0378">Hydrolase</keyword>
<evidence type="ECO:0000256" key="8">
    <source>
        <dbReference type="ARBA" id="ARBA00023242"/>
    </source>
</evidence>